<dbReference type="SUPFAM" id="SSF52540">
    <property type="entry name" value="P-loop containing nucleoside triphosphate hydrolases"/>
    <property type="match status" value="1"/>
</dbReference>
<dbReference type="Pfam" id="PF00225">
    <property type="entry name" value="Kinesin"/>
    <property type="match status" value="1"/>
</dbReference>
<comment type="caution">
    <text evidence="5">The sequence shown here is derived from an EMBL/GenBank/DDBJ whole genome shotgun (WGS) entry which is preliminary data.</text>
</comment>
<dbReference type="GO" id="GO:0015630">
    <property type="term" value="C:microtubule cytoskeleton"/>
    <property type="evidence" value="ECO:0007669"/>
    <property type="project" value="TreeGrafter"/>
</dbReference>
<feature type="region of interest" description="Disordered" evidence="3">
    <location>
        <begin position="626"/>
        <end position="728"/>
    </location>
</feature>
<feature type="compositionally biased region" description="Low complexity" evidence="3">
    <location>
        <begin position="645"/>
        <end position="674"/>
    </location>
</feature>
<sequence>MSNVVVNMKVVEELESLRASVSSIKDGISGGKQDLEGLRASVNTIKDGMTGRKQDFTDNLHDVLEFIVSNNIDGLDHYLHQLTVAVRENKGNDSEALRVQINTIVPHIRQAFASLAEDIKGSFQNGESGHNAARNELVQQTEELKVSNFELSLALKNVRDLGDIRAELQASAPAHEGVPLQQYLDLHDKSNAQKEKIQELEVKLANVPAPTVVSSDDQIEALRRLEEENAKLKAALTDEKSHKAANVTDSAAELRSTVEELQETNRLQEDTIRDQRAQIQQHDDKCQSLLARYRDMVDQLAEAKGNIRVMCRIRPAEGYPQEDLIEFTNPEKNSMVWANYFDDSMRAESREYEFQRAFGTGEDNQEVFDEVKDFAQSAALGRSCTIMAYGATGTGKSHTFLSSDGLVHNFIRLMFQLASKESGQYEYTLEMSAVEIYLNTVYDLLQTSAEGRKVEIKLTTESTVDLGSQDEAFKTIGEAINRREAASTKQNETSSRSHFIISVSIMRRSIADGKTTQGTTSFVDLAGSESVGKNLPSGTLTPQQALQLREGTDINRSLLNLGQNIKHVASKGDRFLPDHNLTRFLKSSLSQGSRLLVIVTVSPLVTNQSNTLASLRWAMETVGGKTTRLTASRMSDSPSTPRNGRSLTSAPSSLRSTSTASSPQTTRSTPPSLRAQASTRTLRNASAGSSSLNTSTTPSDQMSPSRAVAERRERIRERSNAESSGSSR</sequence>
<comment type="similarity">
    <text evidence="1">Belongs to the TRAFAC class myosin-kinesin ATPase superfamily. Kinesin family.</text>
</comment>
<dbReference type="Proteomes" id="UP001148614">
    <property type="component" value="Unassembled WGS sequence"/>
</dbReference>
<feature type="compositionally biased region" description="Polar residues" evidence="3">
    <location>
        <begin position="675"/>
        <end position="704"/>
    </location>
</feature>
<dbReference type="EMBL" id="JANPWZ010000146">
    <property type="protein sequence ID" value="KAJ3578981.1"/>
    <property type="molecule type" value="Genomic_DNA"/>
</dbReference>
<organism evidence="5 6">
    <name type="scientific">Xylaria arbuscula</name>
    <dbReference type="NCBI Taxonomy" id="114810"/>
    <lineage>
        <taxon>Eukaryota</taxon>
        <taxon>Fungi</taxon>
        <taxon>Dikarya</taxon>
        <taxon>Ascomycota</taxon>
        <taxon>Pezizomycotina</taxon>
        <taxon>Sordariomycetes</taxon>
        <taxon>Xylariomycetidae</taxon>
        <taxon>Xylariales</taxon>
        <taxon>Xylariaceae</taxon>
        <taxon>Xylaria</taxon>
    </lineage>
</organism>
<dbReference type="InterPro" id="IPR036961">
    <property type="entry name" value="Kinesin_motor_dom_sf"/>
</dbReference>
<dbReference type="GO" id="GO:0007018">
    <property type="term" value="P:microtubule-based movement"/>
    <property type="evidence" value="ECO:0007669"/>
    <property type="project" value="InterPro"/>
</dbReference>
<feature type="compositionally biased region" description="Polar residues" evidence="3">
    <location>
        <begin position="627"/>
        <end position="643"/>
    </location>
</feature>
<feature type="compositionally biased region" description="Basic and acidic residues" evidence="3">
    <location>
        <begin position="708"/>
        <end position="720"/>
    </location>
</feature>
<evidence type="ECO:0000313" key="5">
    <source>
        <dbReference type="EMBL" id="KAJ3578981.1"/>
    </source>
</evidence>
<dbReference type="InterPro" id="IPR001752">
    <property type="entry name" value="Kinesin_motor_dom"/>
</dbReference>
<dbReference type="InterPro" id="IPR027640">
    <property type="entry name" value="Kinesin-like_fam"/>
</dbReference>
<evidence type="ECO:0000256" key="3">
    <source>
        <dbReference type="SAM" id="MobiDB-lite"/>
    </source>
</evidence>
<evidence type="ECO:0000256" key="2">
    <source>
        <dbReference type="SAM" id="Coils"/>
    </source>
</evidence>
<dbReference type="GO" id="GO:0003777">
    <property type="term" value="F:microtubule motor activity"/>
    <property type="evidence" value="ECO:0007669"/>
    <property type="project" value="InterPro"/>
</dbReference>
<dbReference type="GO" id="GO:0005524">
    <property type="term" value="F:ATP binding"/>
    <property type="evidence" value="ECO:0007669"/>
    <property type="project" value="UniProtKB-UniRule"/>
</dbReference>
<keyword evidence="6" id="KW-1185">Reference proteome</keyword>
<accession>A0A9W8TRR0</accession>
<dbReference type="PRINTS" id="PR00380">
    <property type="entry name" value="KINESINHEAVY"/>
</dbReference>
<feature type="domain" description="Kinesin motor" evidence="4">
    <location>
        <begin position="306"/>
        <end position="624"/>
    </location>
</feature>
<reference evidence="5" key="1">
    <citation type="submission" date="2022-07" db="EMBL/GenBank/DDBJ databases">
        <title>Genome Sequence of Xylaria arbuscula.</title>
        <authorList>
            <person name="Buettner E."/>
        </authorList>
    </citation>
    <scope>NUCLEOTIDE SEQUENCE</scope>
    <source>
        <strain evidence="5">VT107</strain>
    </source>
</reference>
<keyword evidence="1" id="KW-0505">Motor protein</keyword>
<dbReference type="GO" id="GO:0008017">
    <property type="term" value="F:microtubule binding"/>
    <property type="evidence" value="ECO:0007669"/>
    <property type="project" value="InterPro"/>
</dbReference>
<evidence type="ECO:0000259" key="4">
    <source>
        <dbReference type="PROSITE" id="PS50067"/>
    </source>
</evidence>
<dbReference type="PROSITE" id="PS50067">
    <property type="entry name" value="KINESIN_MOTOR_2"/>
    <property type="match status" value="1"/>
</dbReference>
<feature type="coiled-coil region" evidence="2">
    <location>
        <begin position="215"/>
        <end position="292"/>
    </location>
</feature>
<dbReference type="Gene3D" id="3.40.850.10">
    <property type="entry name" value="Kinesin motor domain"/>
    <property type="match status" value="1"/>
</dbReference>
<dbReference type="VEuPathDB" id="FungiDB:F4678DRAFT_448248"/>
<protein>
    <recommendedName>
        <fullName evidence="4">Kinesin motor domain-containing protein</fullName>
    </recommendedName>
</protein>
<evidence type="ECO:0000313" key="6">
    <source>
        <dbReference type="Proteomes" id="UP001148614"/>
    </source>
</evidence>
<dbReference type="PANTHER" id="PTHR47972:SF28">
    <property type="entry name" value="KINESIN-LIKE PROTEIN KLP-3"/>
    <property type="match status" value="1"/>
</dbReference>
<keyword evidence="2" id="KW-0175">Coiled coil</keyword>
<feature type="binding site" evidence="1">
    <location>
        <begin position="390"/>
        <end position="397"/>
    </location>
    <ligand>
        <name>ATP</name>
        <dbReference type="ChEBI" id="CHEBI:30616"/>
    </ligand>
</feature>
<evidence type="ECO:0000256" key="1">
    <source>
        <dbReference type="PROSITE-ProRule" id="PRU00283"/>
    </source>
</evidence>
<name>A0A9W8TRR0_9PEZI</name>
<keyword evidence="1" id="KW-0067">ATP-binding</keyword>
<keyword evidence="1" id="KW-0547">Nucleotide-binding</keyword>
<gene>
    <name evidence="5" type="ORF">NPX13_g1589</name>
</gene>
<dbReference type="InterPro" id="IPR027417">
    <property type="entry name" value="P-loop_NTPase"/>
</dbReference>
<dbReference type="PANTHER" id="PTHR47972">
    <property type="entry name" value="KINESIN-LIKE PROTEIN KLP-3"/>
    <property type="match status" value="1"/>
</dbReference>
<proteinExistence type="inferred from homology"/>
<dbReference type="AlphaFoldDB" id="A0A9W8TRR0"/>
<dbReference type="SMART" id="SM00129">
    <property type="entry name" value="KISc"/>
    <property type="match status" value="1"/>
</dbReference>